<feature type="active site" description="Proton donor/acceptor" evidence="2">
    <location>
        <position position="11"/>
    </location>
</feature>
<dbReference type="Gene3D" id="1.10.150.240">
    <property type="entry name" value="Putative phosphatase, domain 2"/>
    <property type="match status" value="1"/>
</dbReference>
<sequence length="212" mass="23320">MKYKAVIFDLDGVICSTDEYHFIAWKQIADDLDVHFDESINNRLRGISRMESLDIILKKNEVVLSLEEKELIADKKNKIYIELLKQIDKSNLSPEVSETIESLSAKGVMLAIGSSSKNAKFILKQLGIMNSFSVICDGTDITYSKPNPEVFTKAAQRLGVNVSECLVVEDAVAGIDAALDGGIDCAGIGEAASYCKTTYKLSSIKDILKILF</sequence>
<keyword evidence="4" id="KW-0460">Magnesium</keyword>
<dbReference type="Proteomes" id="UP000063781">
    <property type="component" value="Chromosome"/>
</dbReference>
<dbReference type="InterPro" id="IPR023214">
    <property type="entry name" value="HAD_sf"/>
</dbReference>
<dbReference type="NCBIfam" id="TIGR01509">
    <property type="entry name" value="HAD-SF-IA-v3"/>
    <property type="match status" value="1"/>
</dbReference>
<dbReference type="Pfam" id="PF00702">
    <property type="entry name" value="Hydrolase"/>
    <property type="match status" value="1"/>
</dbReference>
<feature type="binding site" evidence="3">
    <location>
        <position position="76"/>
    </location>
    <ligand>
        <name>substrate</name>
    </ligand>
</feature>
<dbReference type="Gene3D" id="3.40.50.1000">
    <property type="entry name" value="HAD superfamily/HAD-like"/>
    <property type="match status" value="1"/>
</dbReference>
<dbReference type="EMBL" id="CP013213">
    <property type="protein sequence ID" value="AMC94496.1"/>
    <property type="molecule type" value="Genomic_DNA"/>
</dbReference>
<dbReference type="RefSeq" id="WP_067634299.1">
    <property type="nucleotide sequence ID" value="NZ_CP013213.1"/>
</dbReference>
<feature type="site" description="Important for catalytic activity and assists the phosphoryl transfer reaction to Asp8 by balancing charge and orienting the reacting groups" evidence="5">
    <location>
        <position position="145"/>
    </location>
</feature>
<dbReference type="PANTHER" id="PTHR18901:SF38">
    <property type="entry name" value="PSEUDOURIDINE-5'-PHOSPHATASE"/>
    <property type="match status" value="1"/>
</dbReference>
<keyword evidence="4" id="KW-0479">Metal-binding</keyword>
<dbReference type="InterPro" id="IPR010976">
    <property type="entry name" value="B-phosphoglucomutase_hydrolase"/>
</dbReference>
<comment type="cofactor">
    <cofactor evidence="4">
        <name>Mg(2+)</name>
        <dbReference type="ChEBI" id="CHEBI:18420"/>
    </cofactor>
    <text evidence="4">Binds 2 magnesium ions per subunit.</text>
</comment>
<evidence type="ECO:0000256" key="4">
    <source>
        <dbReference type="PIRSR" id="PIRSR610972-3"/>
    </source>
</evidence>
<feature type="binding site" evidence="4">
    <location>
        <position position="170"/>
    </location>
    <ligand>
        <name>Mg(2+)</name>
        <dbReference type="ChEBI" id="CHEBI:18420"/>
    </ligand>
</feature>
<dbReference type="NCBIfam" id="TIGR02009">
    <property type="entry name" value="PGMB-YQAB-SF"/>
    <property type="match status" value="1"/>
</dbReference>
<keyword evidence="7" id="KW-1185">Reference proteome</keyword>
<dbReference type="InterPro" id="IPR010972">
    <property type="entry name" value="Beta-PGM"/>
</dbReference>
<feature type="binding site" evidence="3">
    <location>
        <begin position="44"/>
        <end position="49"/>
    </location>
    <ligand>
        <name>substrate</name>
    </ligand>
</feature>
<evidence type="ECO:0000313" key="6">
    <source>
        <dbReference type="EMBL" id="AMC94496.1"/>
    </source>
</evidence>
<protein>
    <submittedName>
        <fullName evidence="6">Beta-phosphoglucomutase</fullName>
    </submittedName>
</protein>
<dbReference type="SFLD" id="SFLDG01135">
    <property type="entry name" value="C1.5.6:_HAD__Beta-PGM__Phospha"/>
    <property type="match status" value="1"/>
</dbReference>
<accession>A0A0X8H1T5</accession>
<dbReference type="SUPFAM" id="SSF56784">
    <property type="entry name" value="HAD-like"/>
    <property type="match status" value="1"/>
</dbReference>
<dbReference type="GO" id="GO:0005975">
    <property type="term" value="P:carbohydrate metabolic process"/>
    <property type="evidence" value="ECO:0007669"/>
    <property type="project" value="InterPro"/>
</dbReference>
<dbReference type="NCBIfam" id="TIGR01990">
    <property type="entry name" value="bPGM"/>
    <property type="match status" value="1"/>
</dbReference>
<dbReference type="GO" id="GO:0000287">
    <property type="term" value="F:magnesium ion binding"/>
    <property type="evidence" value="ECO:0007669"/>
    <property type="project" value="InterPro"/>
</dbReference>
<organism evidence="6 7">
    <name type="scientific">Erysipelothrix larvae</name>
    <dbReference type="NCBI Taxonomy" id="1514105"/>
    <lineage>
        <taxon>Bacteria</taxon>
        <taxon>Bacillati</taxon>
        <taxon>Bacillota</taxon>
        <taxon>Erysipelotrichia</taxon>
        <taxon>Erysipelotrichales</taxon>
        <taxon>Erysipelotrichaceae</taxon>
        <taxon>Erysipelothrix</taxon>
    </lineage>
</organism>
<feature type="binding site" evidence="4">
    <location>
        <position position="11"/>
    </location>
    <ligand>
        <name>Mg(2+)</name>
        <dbReference type="ChEBI" id="CHEBI:18420"/>
    </ligand>
</feature>
<feature type="binding site" evidence="4">
    <location>
        <position position="169"/>
    </location>
    <ligand>
        <name>Mg(2+)</name>
        <dbReference type="ChEBI" id="CHEBI:18420"/>
    </ligand>
</feature>
<evidence type="ECO:0000313" key="7">
    <source>
        <dbReference type="Proteomes" id="UP000063781"/>
    </source>
</evidence>
<dbReference type="SFLD" id="SFLDG01129">
    <property type="entry name" value="C1.5:_HAD__Beta-PGM__Phosphata"/>
    <property type="match status" value="1"/>
</dbReference>
<name>A0A0X8H1T5_9FIRM</name>
<evidence type="ECO:0000256" key="3">
    <source>
        <dbReference type="PIRSR" id="PIRSR610972-2"/>
    </source>
</evidence>
<proteinExistence type="inferred from homology"/>
<feature type="binding site" evidence="3">
    <location>
        <position position="25"/>
    </location>
    <ligand>
        <name>substrate</name>
    </ligand>
</feature>
<comment type="similarity">
    <text evidence="1">Belongs to the HAD-like hydrolase superfamily. CbbY/CbbZ/Gph/YieH family.</text>
</comment>
<feature type="binding site" evidence="3">
    <location>
        <position position="52"/>
    </location>
    <ligand>
        <name>substrate</name>
    </ligand>
</feature>
<dbReference type="KEGG" id="erl:AOC36_11090"/>
<dbReference type="STRING" id="1514105.AOC36_11090"/>
<evidence type="ECO:0000256" key="1">
    <source>
        <dbReference type="ARBA" id="ARBA00006171"/>
    </source>
</evidence>
<feature type="site" description="Important for catalytic activity and assists the phosphoryl transfer reaction to Asp8 by balancing charge and orienting the reacting groups" evidence="5">
    <location>
        <position position="114"/>
    </location>
</feature>
<dbReference type="InterPro" id="IPR006439">
    <property type="entry name" value="HAD-SF_hydro_IA"/>
</dbReference>
<dbReference type="InterPro" id="IPR036412">
    <property type="entry name" value="HAD-like_sf"/>
</dbReference>
<feature type="active site" description="Nucleophile" evidence="2">
    <location>
        <position position="9"/>
    </location>
</feature>
<dbReference type="AlphaFoldDB" id="A0A0X8H1T5"/>
<dbReference type="InterPro" id="IPR023198">
    <property type="entry name" value="PGP-like_dom2"/>
</dbReference>
<gene>
    <name evidence="6" type="ORF">AOC36_11090</name>
</gene>
<feature type="binding site" evidence="3">
    <location>
        <position position="145"/>
    </location>
    <ligand>
        <name>substrate</name>
    </ligand>
</feature>
<dbReference type="SFLD" id="SFLDS00003">
    <property type="entry name" value="Haloacid_Dehalogenase"/>
    <property type="match status" value="1"/>
</dbReference>
<evidence type="ECO:0000256" key="2">
    <source>
        <dbReference type="PIRSR" id="PIRSR610972-1"/>
    </source>
</evidence>
<dbReference type="NCBIfam" id="TIGR01549">
    <property type="entry name" value="HAD-SF-IA-v1"/>
    <property type="match status" value="1"/>
</dbReference>
<dbReference type="OrthoDB" id="9797743at2"/>
<dbReference type="GO" id="GO:0008801">
    <property type="term" value="F:beta-phosphoglucomutase activity"/>
    <property type="evidence" value="ECO:0007669"/>
    <property type="project" value="InterPro"/>
</dbReference>
<feature type="binding site" evidence="3">
    <location>
        <begin position="114"/>
        <end position="118"/>
    </location>
    <ligand>
        <name>substrate</name>
    </ligand>
</feature>
<dbReference type="PANTHER" id="PTHR18901">
    <property type="entry name" value="2-DEOXYGLUCOSE-6-PHOSPHATE PHOSPHATASE 2"/>
    <property type="match status" value="1"/>
</dbReference>
<feature type="binding site" evidence="3">
    <location>
        <begin position="9"/>
        <end position="11"/>
    </location>
    <ligand>
        <name>substrate</name>
    </ligand>
</feature>
<reference evidence="6 7" key="1">
    <citation type="submission" date="2015-10" db="EMBL/GenBank/DDBJ databases">
        <title>Erysipelothrix larvae sp. LV19 isolated from the larval gut of the rhinoceros beetle, Trypoxylus dichotomus.</title>
        <authorList>
            <person name="Lim S."/>
            <person name="Kim B.-C."/>
        </authorList>
    </citation>
    <scope>NUCLEOTIDE SEQUENCE [LARGE SCALE GENOMIC DNA]</scope>
    <source>
        <strain evidence="6 7">LV19</strain>
    </source>
</reference>
<evidence type="ECO:0000256" key="5">
    <source>
        <dbReference type="PIRSR" id="PIRSR610972-4"/>
    </source>
</evidence>
<feature type="binding site" evidence="4">
    <location>
        <position position="9"/>
    </location>
    <ligand>
        <name>Mg(2+)</name>
        <dbReference type="ChEBI" id="CHEBI:18420"/>
    </ligand>
</feature>